<dbReference type="Pfam" id="PF09115">
    <property type="entry name" value="DNApol3-delta_C"/>
    <property type="match status" value="1"/>
</dbReference>
<evidence type="ECO:0000256" key="2">
    <source>
        <dbReference type="ARBA" id="ARBA00014363"/>
    </source>
</evidence>
<dbReference type="GO" id="GO:0008408">
    <property type="term" value="F:3'-5' exonuclease activity"/>
    <property type="evidence" value="ECO:0007669"/>
    <property type="project" value="InterPro"/>
</dbReference>
<dbReference type="GO" id="GO:0009360">
    <property type="term" value="C:DNA polymerase III complex"/>
    <property type="evidence" value="ECO:0007669"/>
    <property type="project" value="InterPro"/>
</dbReference>
<dbReference type="AlphaFoldDB" id="A0A7Y9UUV8"/>
<dbReference type="InterPro" id="IPR004622">
    <property type="entry name" value="DNA_pol_HolB"/>
</dbReference>
<keyword evidence="10" id="KW-1185">Reference proteome</keyword>
<evidence type="ECO:0000256" key="1">
    <source>
        <dbReference type="ARBA" id="ARBA00012417"/>
    </source>
</evidence>
<dbReference type="GO" id="GO:0006261">
    <property type="term" value="P:DNA-templated DNA replication"/>
    <property type="evidence" value="ECO:0007669"/>
    <property type="project" value="TreeGrafter"/>
</dbReference>
<evidence type="ECO:0000256" key="7">
    <source>
        <dbReference type="ARBA" id="ARBA00049244"/>
    </source>
</evidence>
<accession>A0A7Y9UUV8</accession>
<evidence type="ECO:0000256" key="3">
    <source>
        <dbReference type="ARBA" id="ARBA00022679"/>
    </source>
</evidence>
<evidence type="ECO:0000313" key="10">
    <source>
        <dbReference type="Proteomes" id="UP000544110"/>
    </source>
</evidence>
<evidence type="ECO:0000256" key="5">
    <source>
        <dbReference type="ARBA" id="ARBA00022705"/>
    </source>
</evidence>
<keyword evidence="4 9" id="KW-0548">Nucleotidyltransferase</keyword>
<evidence type="ECO:0000256" key="6">
    <source>
        <dbReference type="ARBA" id="ARBA00022932"/>
    </source>
</evidence>
<keyword evidence="6" id="KW-0239">DNA-directed DNA polymerase</keyword>
<comment type="catalytic activity">
    <reaction evidence="7">
        <text>DNA(n) + a 2'-deoxyribonucleoside 5'-triphosphate = DNA(n+1) + diphosphate</text>
        <dbReference type="Rhea" id="RHEA:22508"/>
        <dbReference type="Rhea" id="RHEA-COMP:17339"/>
        <dbReference type="Rhea" id="RHEA-COMP:17340"/>
        <dbReference type="ChEBI" id="CHEBI:33019"/>
        <dbReference type="ChEBI" id="CHEBI:61560"/>
        <dbReference type="ChEBI" id="CHEBI:173112"/>
        <dbReference type="EC" id="2.7.7.7"/>
    </reaction>
</comment>
<dbReference type="Gene3D" id="3.40.50.300">
    <property type="entry name" value="P-loop containing nucleotide triphosphate hydrolases"/>
    <property type="match status" value="1"/>
</dbReference>
<proteinExistence type="predicted"/>
<protein>
    <recommendedName>
        <fullName evidence="2">DNA polymerase III subunit delta'</fullName>
        <ecNumber evidence="1">2.7.7.7</ecNumber>
    </recommendedName>
</protein>
<keyword evidence="3 9" id="KW-0808">Transferase</keyword>
<dbReference type="PANTHER" id="PTHR11669">
    <property type="entry name" value="REPLICATION FACTOR C / DNA POLYMERASE III GAMMA-TAU SUBUNIT"/>
    <property type="match status" value="1"/>
</dbReference>
<feature type="domain" description="DNA polymerase III delta subunit C-terminal" evidence="8">
    <location>
        <begin position="332"/>
        <end position="402"/>
    </location>
</feature>
<keyword evidence="5" id="KW-0235">DNA replication</keyword>
<dbReference type="Proteomes" id="UP000544110">
    <property type="component" value="Unassembled WGS sequence"/>
</dbReference>
<dbReference type="InterPro" id="IPR050238">
    <property type="entry name" value="DNA_Rep/Repair_Clamp_Loader"/>
</dbReference>
<comment type="caution">
    <text evidence="9">The sequence shown here is derived from an EMBL/GenBank/DDBJ whole genome shotgun (WGS) entry which is preliminary data.</text>
</comment>
<organism evidence="9 10">
    <name type="scientific">Nocardioides perillae</name>
    <dbReference type="NCBI Taxonomy" id="1119534"/>
    <lineage>
        <taxon>Bacteria</taxon>
        <taxon>Bacillati</taxon>
        <taxon>Actinomycetota</taxon>
        <taxon>Actinomycetes</taxon>
        <taxon>Propionibacteriales</taxon>
        <taxon>Nocardioidaceae</taxon>
        <taxon>Nocardioides</taxon>
    </lineage>
</organism>
<dbReference type="PANTHER" id="PTHR11669:SF8">
    <property type="entry name" value="DNA POLYMERASE III SUBUNIT DELTA"/>
    <property type="match status" value="1"/>
</dbReference>
<dbReference type="EMBL" id="JACCAC010000001">
    <property type="protein sequence ID" value="NYG53970.1"/>
    <property type="molecule type" value="Genomic_DNA"/>
</dbReference>
<gene>
    <name evidence="9" type="ORF">BJ989_000274</name>
</gene>
<evidence type="ECO:0000313" key="9">
    <source>
        <dbReference type="EMBL" id="NYG53970.1"/>
    </source>
</evidence>
<dbReference type="GO" id="GO:0003887">
    <property type="term" value="F:DNA-directed DNA polymerase activity"/>
    <property type="evidence" value="ECO:0007669"/>
    <property type="project" value="UniProtKB-KW"/>
</dbReference>
<dbReference type="InterPro" id="IPR015199">
    <property type="entry name" value="DNA_pol_III_delta_C"/>
</dbReference>
<name>A0A7Y9UUV8_9ACTN</name>
<reference evidence="9 10" key="1">
    <citation type="submission" date="2020-07" db="EMBL/GenBank/DDBJ databases">
        <title>Sequencing the genomes of 1000 actinobacteria strains.</title>
        <authorList>
            <person name="Klenk H.-P."/>
        </authorList>
    </citation>
    <scope>NUCLEOTIDE SEQUENCE [LARGE SCALE GENOMIC DNA]</scope>
    <source>
        <strain evidence="9 10">DSM 24552</strain>
    </source>
</reference>
<dbReference type="InterPro" id="IPR027417">
    <property type="entry name" value="P-loop_NTPase"/>
</dbReference>
<sequence>MSAVAPAGPAARTAPTAGIAQRADGTTVVPAVWATLVGQRTVVDALRPATAGHGMTHAWLFTGPPGSGRSNAAVAFAAALQCGERGCGDCQDCRTVLAGSHPDVTVVRTQKLSIGVDEVRELVRRAALAPVGTKWQVLVVEDADRLTDQACNALLKAIEEPTERTVWMLCAPTTEDVLQTIRSRCRLVTLTTPSAGDVADFLVRTEGVHPAVADHAARASQGHIGRARALARDEATRNRRRDVVALPLRLTSLGAAMSAATVLNDTAKAEAEALTDELDSREKVDLDASYGVVERGRRPREYAPALRELEKSQKTRAKRRHLDVVDRGLMDLVSVYRDAIAVASGAPGTLVNEDARADVEELARRSTPEGHLRRIGAIFAAREQMLEFNVPVMLALESMMVALQLPEGGRR</sequence>
<dbReference type="NCBIfam" id="TIGR00678">
    <property type="entry name" value="holB"/>
    <property type="match status" value="1"/>
</dbReference>
<dbReference type="GO" id="GO:0003677">
    <property type="term" value="F:DNA binding"/>
    <property type="evidence" value="ECO:0007669"/>
    <property type="project" value="InterPro"/>
</dbReference>
<evidence type="ECO:0000259" key="8">
    <source>
        <dbReference type="Pfam" id="PF09115"/>
    </source>
</evidence>
<evidence type="ECO:0000256" key="4">
    <source>
        <dbReference type="ARBA" id="ARBA00022695"/>
    </source>
</evidence>
<dbReference type="Pfam" id="PF13177">
    <property type="entry name" value="DNA_pol3_delta2"/>
    <property type="match status" value="1"/>
</dbReference>
<dbReference type="EC" id="2.7.7.7" evidence="1"/>
<dbReference type="NCBIfam" id="NF005926">
    <property type="entry name" value="PRK07940.1"/>
    <property type="match status" value="1"/>
</dbReference>
<dbReference type="SUPFAM" id="SSF52540">
    <property type="entry name" value="P-loop containing nucleoside triphosphate hydrolases"/>
    <property type="match status" value="1"/>
</dbReference>